<dbReference type="KEGG" id="thel:IG193_02470"/>
<proteinExistence type="inferred from homology"/>
<dbReference type="SUPFAM" id="SSF161098">
    <property type="entry name" value="MetI-like"/>
    <property type="match status" value="1"/>
</dbReference>
<dbReference type="FunCoup" id="A0A7L9FKE7">
    <property type="interactions" value="19"/>
</dbReference>
<keyword evidence="12" id="KW-1185">Reference proteome</keyword>
<protein>
    <submittedName>
        <fullName evidence="11">ABC transporter permease subunit</fullName>
    </submittedName>
</protein>
<dbReference type="EMBL" id="CP062310">
    <property type="protein sequence ID" value="QOJ79346.1"/>
    <property type="molecule type" value="Genomic_DNA"/>
</dbReference>
<keyword evidence="8 9" id="KW-0472">Membrane</keyword>
<dbReference type="InterPro" id="IPR035906">
    <property type="entry name" value="MetI-like_sf"/>
</dbReference>
<organism evidence="11 12">
    <name type="scientific">Infirmifilum lucidum</name>
    <dbReference type="NCBI Taxonomy" id="2776706"/>
    <lineage>
        <taxon>Archaea</taxon>
        <taxon>Thermoproteota</taxon>
        <taxon>Thermoprotei</taxon>
        <taxon>Thermofilales</taxon>
        <taxon>Thermofilaceae</taxon>
        <taxon>Infirmifilum</taxon>
    </lineage>
</organism>
<dbReference type="PANTHER" id="PTHR30425">
    <property type="entry name" value="PHOSPHATE TRANSPORT SYSTEM PERMEASE PROTEIN PST"/>
    <property type="match status" value="1"/>
</dbReference>
<dbReference type="InterPro" id="IPR000515">
    <property type="entry name" value="MetI-like"/>
</dbReference>
<dbReference type="InterPro" id="IPR051124">
    <property type="entry name" value="Phosphate_Transport_Permease"/>
</dbReference>
<evidence type="ECO:0000256" key="2">
    <source>
        <dbReference type="ARBA" id="ARBA00007069"/>
    </source>
</evidence>
<dbReference type="GO" id="GO:0055085">
    <property type="term" value="P:transmembrane transport"/>
    <property type="evidence" value="ECO:0007669"/>
    <property type="project" value="InterPro"/>
</dbReference>
<keyword evidence="3" id="KW-0813">Transport</keyword>
<gene>
    <name evidence="11" type="ORF">IG193_02470</name>
</gene>
<evidence type="ECO:0000256" key="8">
    <source>
        <dbReference type="ARBA" id="ARBA00023136"/>
    </source>
</evidence>
<evidence type="ECO:0000256" key="9">
    <source>
        <dbReference type="SAM" id="Phobius"/>
    </source>
</evidence>
<name>A0A7L9FKE7_9CREN</name>
<evidence type="ECO:0000256" key="4">
    <source>
        <dbReference type="ARBA" id="ARBA00022475"/>
    </source>
</evidence>
<dbReference type="Gene3D" id="1.10.3720.10">
    <property type="entry name" value="MetI-like"/>
    <property type="match status" value="1"/>
</dbReference>
<sequence length="291" mass="30228">MAVDKFTVTSLPFALAVIAILAGITATLAIGSAPIILEEGVRFVLTSAWDPQSGSYGILPALLGTLYVSALATLILSLLSLGFVAFTLEYLPARLGEALQGLIFYAAALPTVVYGLWGLDAVAPVVRNMASSLFQGGSPTGQSIMTGAVVLAVMNAPYASLIIGEAYRSIPFTYREALYSLGANGFERFAVSWGFVRGAFAGTILLSFGKCVGETTAVSLVVGNSFNAPLNPFEPGITVSSLIVNYATEAPLYGHMLSALHGAALVMLLMNAVFILAGMKLVGFVSRGGGK</sequence>
<dbReference type="CDD" id="cd06261">
    <property type="entry name" value="TM_PBP2"/>
    <property type="match status" value="1"/>
</dbReference>
<comment type="subcellular location">
    <subcellularLocation>
        <location evidence="1">Cell membrane</location>
        <topology evidence="1">Multi-pass membrane protein</topology>
    </subcellularLocation>
</comment>
<keyword evidence="5" id="KW-0592">Phosphate transport</keyword>
<dbReference type="GO" id="GO:0006817">
    <property type="term" value="P:phosphate ion transport"/>
    <property type="evidence" value="ECO:0007669"/>
    <property type="project" value="UniProtKB-KW"/>
</dbReference>
<dbReference type="Proteomes" id="UP000594121">
    <property type="component" value="Chromosome"/>
</dbReference>
<feature type="transmembrane region" description="Helical" evidence="9">
    <location>
        <begin position="12"/>
        <end position="37"/>
    </location>
</feature>
<keyword evidence="6 9" id="KW-0812">Transmembrane</keyword>
<dbReference type="PROSITE" id="PS50928">
    <property type="entry name" value="ABC_TM1"/>
    <property type="match status" value="1"/>
</dbReference>
<feature type="transmembrane region" description="Helical" evidence="9">
    <location>
        <begin position="143"/>
        <end position="167"/>
    </location>
</feature>
<reference evidence="11 12" key="1">
    <citation type="submission" date="2020-10" db="EMBL/GenBank/DDBJ databases">
        <title>Thermofilum lucidum 3507LT sp. nov. a novel member of Thermofilaceae family isolated from Chile hot spring, and proposal of description order Thermofilales.</title>
        <authorList>
            <person name="Zayulina K.S."/>
            <person name="Elcheninov A.G."/>
            <person name="Toshchakov S.V."/>
            <person name="Kublanov I.V."/>
        </authorList>
    </citation>
    <scope>NUCLEOTIDE SEQUENCE [LARGE SCALE GENOMIC DNA]</scope>
    <source>
        <strain evidence="11 12">3507LT</strain>
    </source>
</reference>
<evidence type="ECO:0000313" key="11">
    <source>
        <dbReference type="EMBL" id="QOJ79346.1"/>
    </source>
</evidence>
<dbReference type="InParanoid" id="A0A7L9FKE7"/>
<evidence type="ECO:0000256" key="1">
    <source>
        <dbReference type="ARBA" id="ARBA00004651"/>
    </source>
</evidence>
<feature type="transmembrane region" description="Helical" evidence="9">
    <location>
        <begin position="259"/>
        <end position="282"/>
    </location>
</feature>
<keyword evidence="7 9" id="KW-1133">Transmembrane helix</keyword>
<evidence type="ECO:0000256" key="3">
    <source>
        <dbReference type="ARBA" id="ARBA00022448"/>
    </source>
</evidence>
<dbReference type="AlphaFoldDB" id="A0A7L9FKE7"/>
<feature type="transmembrane region" description="Helical" evidence="9">
    <location>
        <begin position="102"/>
        <end position="123"/>
    </location>
</feature>
<comment type="similarity">
    <text evidence="2">Belongs to the binding-protein-dependent transport system permease family. CysTW subfamily.</text>
</comment>
<dbReference type="PANTHER" id="PTHR30425:SF1">
    <property type="entry name" value="PHOSPHATE TRANSPORT SYSTEM PERMEASE PROTEIN PSTC"/>
    <property type="match status" value="1"/>
</dbReference>
<evidence type="ECO:0000313" key="12">
    <source>
        <dbReference type="Proteomes" id="UP000594121"/>
    </source>
</evidence>
<evidence type="ECO:0000256" key="6">
    <source>
        <dbReference type="ARBA" id="ARBA00022692"/>
    </source>
</evidence>
<keyword evidence="4" id="KW-1003">Cell membrane</keyword>
<feature type="transmembrane region" description="Helical" evidence="9">
    <location>
        <begin position="57"/>
        <end position="90"/>
    </location>
</feature>
<evidence type="ECO:0000256" key="7">
    <source>
        <dbReference type="ARBA" id="ARBA00022989"/>
    </source>
</evidence>
<accession>A0A7L9FKE7</accession>
<evidence type="ECO:0000259" key="10">
    <source>
        <dbReference type="PROSITE" id="PS50928"/>
    </source>
</evidence>
<feature type="domain" description="ABC transmembrane type-1" evidence="10">
    <location>
        <begin position="62"/>
        <end position="278"/>
    </location>
</feature>
<dbReference type="GO" id="GO:0005886">
    <property type="term" value="C:plasma membrane"/>
    <property type="evidence" value="ECO:0007669"/>
    <property type="project" value="UniProtKB-SubCell"/>
</dbReference>
<evidence type="ECO:0000256" key="5">
    <source>
        <dbReference type="ARBA" id="ARBA00022592"/>
    </source>
</evidence>